<feature type="region of interest" description="Disordered" evidence="6">
    <location>
        <begin position="197"/>
        <end position="302"/>
    </location>
</feature>
<dbReference type="Gene3D" id="1.25.40.430">
    <property type="match status" value="1"/>
</dbReference>
<keyword evidence="4" id="KW-0597">Phosphoprotein</keyword>
<keyword evidence="3" id="KW-0963">Cytoplasm</keyword>
<dbReference type="GO" id="GO:0015630">
    <property type="term" value="C:microtubule cytoskeleton"/>
    <property type="evidence" value="ECO:0007669"/>
    <property type="project" value="TreeGrafter"/>
</dbReference>
<name>A0A8B6G5U7_MYTGA</name>
<sequence length="652" mass="74127">MNVYLTSINVYSFNHKLFLLLLADEYLQKFQKYKDEKEKHKKDQRLQISSKIDTLKPQNPSPKSWSTKKKSFTGVKPTAHQSTVSQHCKENKKPFIELVTNTLTDKPRGSKPLPEKQISKSAPVNRKTTGSVTEAKKVQTSTSNVRTSFGHVNKVPNLAGKPRKSLPDTCAGNPRKSLPGTSNKKFHITLTKSIEVDHSKLNQNGNSRKSLSSNGNVRRSVSNNENSRKSVSNKDVNSRQSFSVKSRRSISSVNVYSHRQTSGVNNKKVKSDVPKSKLVMGQRSRRHSDIHKEQRKSKPASILKRKSCFASIDVEGVYSKTPDHGRSVRFISPDDTQVDHNTSTFRKTPKRPVDNVISDRQPTPKYSAKKPRHNEEQVVMRNKLDEWLKSKGKTPSKFRHLMCFHDDNNKSDSVTDSCIKRSLTVEELTEQKATIDREDNVAVNLADQFRDAALEELDSMLEECTTLFEAGCPREDILSWLDSIKQNIQLSKTYAKFYICKANVLKGRENLEEVLKVYEEAVINSAQPAHELATALTSIVKDICQKREKKARRRSAADVQKENIFESSAIKYTVRQMTPLSKKRRKSASDVKRNSPCVVITPVRRSTRRSISCLPSNLQDKNQTYKSLEDVSDKKKTLFFPNEALNYEDLDE</sequence>
<dbReference type="OrthoDB" id="6288182at2759"/>
<comment type="subcellular location">
    <subcellularLocation>
        <location evidence="1">Cytoplasm</location>
        <location evidence="1">Cytoskeleton</location>
    </subcellularLocation>
</comment>
<feature type="compositionally biased region" description="Low complexity" evidence="6">
    <location>
        <begin position="241"/>
        <end position="253"/>
    </location>
</feature>
<feature type="compositionally biased region" description="Basic and acidic residues" evidence="6">
    <location>
        <begin position="105"/>
        <end position="118"/>
    </location>
</feature>
<feature type="region of interest" description="Disordered" evidence="6">
    <location>
        <begin position="104"/>
        <end position="185"/>
    </location>
</feature>
<feature type="compositionally biased region" description="Polar residues" evidence="6">
    <location>
        <begin position="46"/>
        <end position="58"/>
    </location>
</feature>
<evidence type="ECO:0000256" key="2">
    <source>
        <dbReference type="ARBA" id="ARBA00009468"/>
    </source>
</evidence>
<dbReference type="PANTHER" id="PTHR16076:SF8">
    <property type="entry name" value="CYTOSKELETON-ASSOCIATED PROTEIN 2"/>
    <property type="match status" value="1"/>
</dbReference>
<feature type="region of interest" description="Disordered" evidence="6">
    <location>
        <begin position="325"/>
        <end position="374"/>
    </location>
</feature>
<evidence type="ECO:0000256" key="6">
    <source>
        <dbReference type="SAM" id="MobiDB-lite"/>
    </source>
</evidence>
<keyword evidence="5" id="KW-0206">Cytoskeleton</keyword>
<dbReference type="InterPro" id="IPR029197">
    <property type="entry name" value="CKAP2_C"/>
</dbReference>
<feature type="compositionally biased region" description="Polar residues" evidence="6">
    <location>
        <begin position="119"/>
        <end position="147"/>
    </location>
</feature>
<evidence type="ECO:0000256" key="1">
    <source>
        <dbReference type="ARBA" id="ARBA00004245"/>
    </source>
</evidence>
<evidence type="ECO:0000259" key="7">
    <source>
        <dbReference type="Pfam" id="PF15297"/>
    </source>
</evidence>
<dbReference type="Pfam" id="PF15297">
    <property type="entry name" value="CKAP2_C"/>
    <property type="match status" value="1"/>
</dbReference>
<proteinExistence type="inferred from homology"/>
<dbReference type="Proteomes" id="UP000596742">
    <property type="component" value="Unassembled WGS sequence"/>
</dbReference>
<evidence type="ECO:0000313" key="9">
    <source>
        <dbReference type="Proteomes" id="UP000596742"/>
    </source>
</evidence>
<feature type="compositionally biased region" description="Polar residues" evidence="6">
    <location>
        <begin position="254"/>
        <end position="265"/>
    </location>
</feature>
<accession>A0A8B6G5U7</accession>
<dbReference type="EMBL" id="UYJE01007922">
    <property type="protein sequence ID" value="VDI59180.1"/>
    <property type="molecule type" value="Genomic_DNA"/>
</dbReference>
<comment type="similarity">
    <text evidence="2">Belongs to the CKAP2 family.</text>
</comment>
<evidence type="ECO:0000313" key="8">
    <source>
        <dbReference type="EMBL" id="VDI59180.1"/>
    </source>
</evidence>
<evidence type="ECO:0000256" key="4">
    <source>
        <dbReference type="ARBA" id="ARBA00022553"/>
    </source>
</evidence>
<dbReference type="AlphaFoldDB" id="A0A8B6G5U7"/>
<evidence type="ECO:0000256" key="5">
    <source>
        <dbReference type="ARBA" id="ARBA00023212"/>
    </source>
</evidence>
<organism evidence="8 9">
    <name type="scientific">Mytilus galloprovincialis</name>
    <name type="common">Mediterranean mussel</name>
    <dbReference type="NCBI Taxonomy" id="29158"/>
    <lineage>
        <taxon>Eukaryota</taxon>
        <taxon>Metazoa</taxon>
        <taxon>Spiralia</taxon>
        <taxon>Lophotrochozoa</taxon>
        <taxon>Mollusca</taxon>
        <taxon>Bivalvia</taxon>
        <taxon>Autobranchia</taxon>
        <taxon>Pteriomorphia</taxon>
        <taxon>Mytilida</taxon>
        <taxon>Mytiloidea</taxon>
        <taxon>Mytilidae</taxon>
        <taxon>Mytilinae</taxon>
        <taxon>Mytilus</taxon>
    </lineage>
</organism>
<dbReference type="PANTHER" id="PTHR16076">
    <property type="entry name" value="CYTOSKELETON ASSOCIATED PROTEIN 2-RELATED"/>
    <property type="match status" value="1"/>
</dbReference>
<feature type="region of interest" description="Disordered" evidence="6">
    <location>
        <begin position="36"/>
        <end position="87"/>
    </location>
</feature>
<comment type="caution">
    <text evidence="8">The sequence shown here is derived from an EMBL/GenBank/DDBJ whole genome shotgun (WGS) entry which is preliminary data.</text>
</comment>
<protein>
    <submittedName>
        <fullName evidence="8">Cytoskeleton-associated protein 2</fullName>
    </submittedName>
</protein>
<gene>
    <name evidence="8" type="ORF">MGAL_10B042028</name>
</gene>
<feature type="domain" description="Cytoskeleton-associated protein 2 C-terminal" evidence="7">
    <location>
        <begin position="453"/>
        <end position="571"/>
    </location>
</feature>
<dbReference type="GO" id="GO:0007026">
    <property type="term" value="P:negative regulation of microtubule depolymerization"/>
    <property type="evidence" value="ECO:0007669"/>
    <property type="project" value="TreeGrafter"/>
</dbReference>
<evidence type="ECO:0000256" key="3">
    <source>
        <dbReference type="ARBA" id="ARBA00022490"/>
    </source>
</evidence>
<feature type="compositionally biased region" description="Low complexity" evidence="6">
    <location>
        <begin position="210"/>
        <end position="225"/>
    </location>
</feature>
<reference evidence="8" key="1">
    <citation type="submission" date="2018-11" db="EMBL/GenBank/DDBJ databases">
        <authorList>
            <person name="Alioto T."/>
            <person name="Alioto T."/>
        </authorList>
    </citation>
    <scope>NUCLEOTIDE SEQUENCE</scope>
</reference>
<feature type="compositionally biased region" description="Basic residues" evidence="6">
    <location>
        <begin position="283"/>
        <end position="302"/>
    </location>
</feature>
<dbReference type="InterPro" id="IPR026165">
    <property type="entry name" value="CKAP2_fam"/>
</dbReference>
<keyword evidence="9" id="KW-1185">Reference proteome</keyword>